<evidence type="ECO:0000313" key="1">
    <source>
        <dbReference type="EMBL" id="QBE65893.1"/>
    </source>
</evidence>
<protein>
    <submittedName>
        <fullName evidence="1">Uncharacterized protein</fullName>
    </submittedName>
</protein>
<proteinExistence type="predicted"/>
<sequence>MRYTYEITPRPESHGGGWRLRLHADGEEVGGDVFHAREAAADVVAAWWSTLTDDERLAWLDRSTGGTPAHAHRAYARAAAYDDAERAARRWLERVAS</sequence>
<accession>A0A4V0Z468</accession>
<dbReference type="KEGG" id="plue:EWM63_25315"/>
<reference evidence="1 2" key="1">
    <citation type="submission" date="2019-02" db="EMBL/GenBank/DDBJ databases">
        <title>Draft Genome Sequences of Six Type Strains of the Genus Massilia.</title>
        <authorList>
            <person name="Miess H."/>
            <person name="Frediansyhah A."/>
            <person name="Gross H."/>
        </authorList>
    </citation>
    <scope>NUCLEOTIDE SEQUENCE [LARGE SCALE GENOMIC DNA]</scope>
    <source>
        <strain evidence="1 2">DSM 17473</strain>
    </source>
</reference>
<organism evidence="1 2">
    <name type="scientific">Pseudoduganella lutea</name>
    <dbReference type="NCBI Taxonomy" id="321985"/>
    <lineage>
        <taxon>Bacteria</taxon>
        <taxon>Pseudomonadati</taxon>
        <taxon>Pseudomonadota</taxon>
        <taxon>Betaproteobacteria</taxon>
        <taxon>Burkholderiales</taxon>
        <taxon>Oxalobacteraceae</taxon>
        <taxon>Telluria group</taxon>
        <taxon>Pseudoduganella</taxon>
    </lineage>
</organism>
<keyword evidence="2" id="KW-1185">Reference proteome</keyword>
<dbReference type="OrthoDB" id="8781844at2"/>
<dbReference type="Proteomes" id="UP000290637">
    <property type="component" value="Chromosome"/>
</dbReference>
<evidence type="ECO:0000313" key="2">
    <source>
        <dbReference type="Proteomes" id="UP000290637"/>
    </source>
</evidence>
<name>A0A4V0Z468_9BURK</name>
<dbReference type="AlphaFoldDB" id="A0A4V0Z468"/>
<dbReference type="RefSeq" id="WP_130189002.1">
    <property type="nucleotide sequence ID" value="NZ_CP035913.1"/>
</dbReference>
<dbReference type="EMBL" id="CP035913">
    <property type="protein sequence ID" value="QBE65893.1"/>
    <property type="molecule type" value="Genomic_DNA"/>
</dbReference>
<gene>
    <name evidence="1" type="ORF">EWM63_25315</name>
</gene>